<evidence type="ECO:0000313" key="2">
    <source>
        <dbReference type="EMBL" id="KAH3895030.1"/>
    </source>
</evidence>
<dbReference type="AlphaFoldDB" id="A0A9D4NDX4"/>
<dbReference type="GO" id="GO:0003676">
    <property type="term" value="F:nucleic acid binding"/>
    <property type="evidence" value="ECO:0007669"/>
    <property type="project" value="InterPro"/>
</dbReference>
<dbReference type="Gene3D" id="3.30.420.10">
    <property type="entry name" value="Ribonuclease H-like superfamily/Ribonuclease H"/>
    <property type="match status" value="1"/>
</dbReference>
<dbReference type="EMBL" id="JAIWYP010000001">
    <property type="protein sequence ID" value="KAH3891477.1"/>
    <property type="molecule type" value="Genomic_DNA"/>
</dbReference>
<protein>
    <submittedName>
        <fullName evidence="1">Uncharacterized protein</fullName>
    </submittedName>
</protein>
<keyword evidence="3" id="KW-1185">Reference proteome</keyword>
<organism evidence="1 3">
    <name type="scientific">Dreissena polymorpha</name>
    <name type="common">Zebra mussel</name>
    <name type="synonym">Mytilus polymorpha</name>
    <dbReference type="NCBI Taxonomy" id="45954"/>
    <lineage>
        <taxon>Eukaryota</taxon>
        <taxon>Metazoa</taxon>
        <taxon>Spiralia</taxon>
        <taxon>Lophotrochozoa</taxon>
        <taxon>Mollusca</taxon>
        <taxon>Bivalvia</taxon>
        <taxon>Autobranchia</taxon>
        <taxon>Heteroconchia</taxon>
        <taxon>Euheterodonta</taxon>
        <taxon>Imparidentia</taxon>
        <taxon>Neoheterodontei</taxon>
        <taxon>Myida</taxon>
        <taxon>Dreissenoidea</taxon>
        <taxon>Dreissenidae</taxon>
        <taxon>Dreissena</taxon>
    </lineage>
</organism>
<evidence type="ECO:0000313" key="1">
    <source>
        <dbReference type="EMBL" id="KAH3891477.1"/>
    </source>
</evidence>
<dbReference type="EMBL" id="JAIWYP010000001">
    <property type="protein sequence ID" value="KAH3895030.1"/>
    <property type="molecule type" value="Genomic_DNA"/>
</dbReference>
<sequence length="94" mass="10835">MKRFVAKEGPRTKDELQASLNNFWEKEMTVEQCNRYIDHCFKVAPVCVAMKGKATGDIPSRLFSERSRGKSFHHFANLLSTDEMQRKLTSLNVV</sequence>
<gene>
    <name evidence="1" type="ORF">DPMN_015579</name>
    <name evidence="2" type="ORF">DPMN_019190</name>
</gene>
<reference evidence="1" key="1">
    <citation type="journal article" date="2019" name="bioRxiv">
        <title>The Genome of the Zebra Mussel, Dreissena polymorpha: A Resource for Invasive Species Research.</title>
        <authorList>
            <person name="McCartney M.A."/>
            <person name="Auch B."/>
            <person name="Kono T."/>
            <person name="Mallez S."/>
            <person name="Zhang Y."/>
            <person name="Obille A."/>
            <person name="Becker A."/>
            <person name="Abrahante J.E."/>
            <person name="Garbe J."/>
            <person name="Badalamenti J.P."/>
            <person name="Herman A."/>
            <person name="Mangelson H."/>
            <person name="Liachko I."/>
            <person name="Sullivan S."/>
            <person name="Sone E.D."/>
            <person name="Koren S."/>
            <person name="Silverstein K.A.T."/>
            <person name="Beckman K.B."/>
            <person name="Gohl D.M."/>
        </authorList>
    </citation>
    <scope>NUCLEOTIDE SEQUENCE</scope>
    <source>
        <strain evidence="1">Duluth1</strain>
        <tissue evidence="1">Whole animal</tissue>
    </source>
</reference>
<proteinExistence type="predicted"/>
<dbReference type="Proteomes" id="UP000828390">
    <property type="component" value="Unassembled WGS sequence"/>
</dbReference>
<comment type="caution">
    <text evidence="1">The sequence shown here is derived from an EMBL/GenBank/DDBJ whole genome shotgun (WGS) entry which is preliminary data.</text>
</comment>
<accession>A0A9D4NDX4</accession>
<evidence type="ECO:0000313" key="3">
    <source>
        <dbReference type="Proteomes" id="UP000828390"/>
    </source>
</evidence>
<dbReference type="InterPro" id="IPR036397">
    <property type="entry name" value="RNaseH_sf"/>
</dbReference>
<name>A0A9D4NDX4_DREPO</name>
<reference evidence="1" key="2">
    <citation type="submission" date="2020-11" db="EMBL/GenBank/DDBJ databases">
        <authorList>
            <person name="McCartney M.A."/>
            <person name="Auch B."/>
            <person name="Kono T."/>
            <person name="Mallez S."/>
            <person name="Becker A."/>
            <person name="Gohl D.M."/>
            <person name="Silverstein K.A.T."/>
            <person name="Koren S."/>
            <person name="Bechman K.B."/>
            <person name="Herman A."/>
            <person name="Abrahante J.E."/>
            <person name="Garbe J."/>
        </authorList>
    </citation>
    <scope>NUCLEOTIDE SEQUENCE</scope>
    <source>
        <strain evidence="1">Duluth1</strain>
        <tissue evidence="1">Whole animal</tissue>
    </source>
</reference>